<dbReference type="InterPro" id="IPR011993">
    <property type="entry name" value="PH-like_dom_sf"/>
</dbReference>
<dbReference type="PANTHER" id="PTHR23138:SF142">
    <property type="entry name" value="RAN-BINDING PROTEIN 3B-RELATED"/>
    <property type="match status" value="1"/>
</dbReference>
<dbReference type="InterPro" id="IPR045255">
    <property type="entry name" value="RanBP1-like"/>
</dbReference>
<feature type="compositionally biased region" description="Basic and acidic residues" evidence="3">
    <location>
        <begin position="1"/>
        <end position="15"/>
    </location>
</feature>
<evidence type="ECO:0000259" key="4">
    <source>
        <dbReference type="PROSITE" id="PS50196"/>
    </source>
</evidence>
<reference evidence="5" key="3">
    <citation type="submission" date="2023-05" db="EMBL/GenBank/DDBJ databases">
        <authorList>
            <person name="Smith C.H."/>
        </authorList>
    </citation>
    <scope>NUCLEOTIDE SEQUENCE</scope>
    <source>
        <strain evidence="5">CHS0354</strain>
        <tissue evidence="5">Mantle</tissue>
    </source>
</reference>
<protein>
    <recommendedName>
        <fullName evidence="4">RanBD1 domain-containing protein</fullName>
    </recommendedName>
</protein>
<name>A0AAE0TBX9_9BIVA</name>
<reference evidence="5" key="1">
    <citation type="journal article" date="2021" name="Genome Biol. Evol.">
        <title>A High-Quality Reference Genome for a Parasitic Bivalve with Doubly Uniparental Inheritance (Bivalvia: Unionida).</title>
        <authorList>
            <person name="Smith C.H."/>
        </authorList>
    </citation>
    <scope>NUCLEOTIDE SEQUENCE</scope>
    <source>
        <strain evidence="5">CHS0354</strain>
    </source>
</reference>
<keyword evidence="6" id="KW-1185">Reference proteome</keyword>
<feature type="domain" description="RanBD1" evidence="4">
    <location>
        <begin position="310"/>
        <end position="389"/>
    </location>
</feature>
<keyword evidence="2" id="KW-0539">Nucleus</keyword>
<evidence type="ECO:0000256" key="3">
    <source>
        <dbReference type="SAM" id="MobiDB-lite"/>
    </source>
</evidence>
<dbReference type="CDD" id="cd13180">
    <property type="entry name" value="RanBD_RanBP3"/>
    <property type="match status" value="1"/>
</dbReference>
<dbReference type="PROSITE" id="PS50196">
    <property type="entry name" value="RANBD1"/>
    <property type="match status" value="1"/>
</dbReference>
<feature type="compositionally biased region" description="Polar residues" evidence="3">
    <location>
        <begin position="16"/>
        <end position="53"/>
    </location>
</feature>
<organism evidence="5 6">
    <name type="scientific">Potamilus streckersoni</name>
    <dbReference type="NCBI Taxonomy" id="2493646"/>
    <lineage>
        <taxon>Eukaryota</taxon>
        <taxon>Metazoa</taxon>
        <taxon>Spiralia</taxon>
        <taxon>Lophotrochozoa</taxon>
        <taxon>Mollusca</taxon>
        <taxon>Bivalvia</taxon>
        <taxon>Autobranchia</taxon>
        <taxon>Heteroconchia</taxon>
        <taxon>Palaeoheterodonta</taxon>
        <taxon>Unionida</taxon>
        <taxon>Unionoidea</taxon>
        <taxon>Unionidae</taxon>
        <taxon>Ambleminae</taxon>
        <taxon>Lampsilini</taxon>
        <taxon>Potamilus</taxon>
    </lineage>
</organism>
<dbReference type="AlphaFoldDB" id="A0AAE0TBX9"/>
<evidence type="ECO:0000313" key="5">
    <source>
        <dbReference type="EMBL" id="KAK3607537.1"/>
    </source>
</evidence>
<dbReference type="Pfam" id="PF00638">
    <property type="entry name" value="Ran_BP1"/>
    <property type="match status" value="1"/>
</dbReference>
<comment type="subcellular location">
    <subcellularLocation>
        <location evidence="1">Nucleus</location>
    </subcellularLocation>
</comment>
<dbReference type="Proteomes" id="UP001195483">
    <property type="component" value="Unassembled WGS sequence"/>
</dbReference>
<feature type="region of interest" description="Disordered" evidence="3">
    <location>
        <begin position="1"/>
        <end position="55"/>
    </location>
</feature>
<feature type="compositionally biased region" description="Basic and acidic residues" evidence="3">
    <location>
        <begin position="149"/>
        <end position="191"/>
    </location>
</feature>
<dbReference type="SMART" id="SM00160">
    <property type="entry name" value="RanBD"/>
    <property type="match status" value="1"/>
</dbReference>
<accession>A0AAE0TBX9</accession>
<comment type="caution">
    <text evidence="5">The sequence shown here is derived from an EMBL/GenBank/DDBJ whole genome shotgun (WGS) entry which is preliminary data.</text>
</comment>
<dbReference type="PANTHER" id="PTHR23138">
    <property type="entry name" value="RAN BINDING PROTEIN"/>
    <property type="match status" value="1"/>
</dbReference>
<feature type="compositionally biased region" description="Basic and acidic residues" evidence="3">
    <location>
        <begin position="437"/>
        <end position="455"/>
    </location>
</feature>
<feature type="compositionally biased region" description="Low complexity" evidence="3">
    <location>
        <begin position="493"/>
        <end position="502"/>
    </location>
</feature>
<feature type="region of interest" description="Disordered" evidence="3">
    <location>
        <begin position="263"/>
        <end position="283"/>
    </location>
</feature>
<gene>
    <name evidence="5" type="ORF">CHS0354_025792</name>
</gene>
<dbReference type="EMBL" id="JAEAOA010001541">
    <property type="protein sequence ID" value="KAK3607537.1"/>
    <property type="molecule type" value="Genomic_DNA"/>
</dbReference>
<proteinExistence type="predicted"/>
<evidence type="ECO:0000256" key="2">
    <source>
        <dbReference type="ARBA" id="ARBA00023242"/>
    </source>
</evidence>
<evidence type="ECO:0000313" key="6">
    <source>
        <dbReference type="Proteomes" id="UP001195483"/>
    </source>
</evidence>
<dbReference type="InterPro" id="IPR000156">
    <property type="entry name" value="Ran_bind_dom"/>
</dbReference>
<feature type="region of interest" description="Disordered" evidence="3">
    <location>
        <begin position="437"/>
        <end position="510"/>
    </location>
</feature>
<feature type="compositionally biased region" description="Basic and acidic residues" evidence="3">
    <location>
        <begin position="462"/>
        <end position="483"/>
    </location>
</feature>
<dbReference type="Gene3D" id="2.30.29.30">
    <property type="entry name" value="Pleckstrin-homology domain (PH domain)/Phosphotyrosine-binding domain (PTB)"/>
    <property type="match status" value="1"/>
</dbReference>
<dbReference type="GO" id="GO:0006611">
    <property type="term" value="P:protein export from nucleus"/>
    <property type="evidence" value="ECO:0007669"/>
    <property type="project" value="TreeGrafter"/>
</dbReference>
<sequence length="510" mass="55907">MADIDAAVKSEEKLDTGQSVDCSGEQAESSKTPSSEHGISSNGGTTSIKTSPFQPVKPTIFMPGMNIVGNNPFAPKPVLKTDVVSTSSNMLYSSPGAASSPTKFVLRPSALSTHLHNLTEKEEVKPAVSSISSILKPAKLPDPTKCFGHKAEHTDTSKKSEKENQGDPPAKERSREASSDSSSSKERRPDDYFLVALKEQERVPDSSSSPNESSVNGAPIFGQNLTEKVTGVYTTPNGAVSSTGFVFGENLAERVIRDANALAASTSPSKAEESSQSPDSTELTIAEKAQTLEESAREYQAMHDRKRKLKEVEILTGEEDESNVLQANAKLFVFDSLQQTWIERGRGLIRLNDMKTYDSISFQSRLVMRTHGSLRVILNTKIWPGMMVERASQKSIRLTGTDGEEGVKVFLLVTNPKDNETILRALDWRIQQLRVDEEKSKHEHTAKADKRKAEPESPVEEFEPKKIKKADDDFSVGLRREESDSSVLDPETEASSESHASSFTLRTDSD</sequence>
<dbReference type="SUPFAM" id="SSF50729">
    <property type="entry name" value="PH domain-like"/>
    <property type="match status" value="1"/>
</dbReference>
<reference evidence="5" key="2">
    <citation type="journal article" date="2021" name="Genome Biol. Evol.">
        <title>Developing a high-quality reference genome for a parasitic bivalve with doubly uniparental inheritance (Bivalvia: Unionida).</title>
        <authorList>
            <person name="Smith C.H."/>
        </authorList>
    </citation>
    <scope>NUCLEOTIDE SEQUENCE</scope>
    <source>
        <strain evidence="5">CHS0354</strain>
        <tissue evidence="5">Mantle</tissue>
    </source>
</reference>
<dbReference type="GO" id="GO:0005634">
    <property type="term" value="C:nucleus"/>
    <property type="evidence" value="ECO:0007669"/>
    <property type="project" value="UniProtKB-SubCell"/>
</dbReference>
<feature type="region of interest" description="Disordered" evidence="3">
    <location>
        <begin position="139"/>
        <end position="220"/>
    </location>
</feature>
<evidence type="ECO:0000256" key="1">
    <source>
        <dbReference type="ARBA" id="ARBA00004123"/>
    </source>
</evidence>